<gene>
    <name evidence="3" type="ORF">F3087_39045</name>
</gene>
<dbReference type="Pfam" id="PF04909">
    <property type="entry name" value="Amidohydro_2"/>
    <property type="match status" value="1"/>
</dbReference>
<dbReference type="AlphaFoldDB" id="A0A5N0E1F7"/>
<dbReference type="EMBL" id="VXLC01000029">
    <property type="protein sequence ID" value="KAA8882055.1"/>
    <property type="molecule type" value="Genomic_DNA"/>
</dbReference>
<evidence type="ECO:0000313" key="3">
    <source>
        <dbReference type="EMBL" id="KAA8882055.1"/>
    </source>
</evidence>
<name>A0A5N0E1F7_9NOCA</name>
<keyword evidence="4" id="KW-1185">Reference proteome</keyword>
<evidence type="ECO:0000259" key="2">
    <source>
        <dbReference type="Pfam" id="PF04909"/>
    </source>
</evidence>
<protein>
    <submittedName>
        <fullName evidence="3">Amidohydrolase</fullName>
    </submittedName>
</protein>
<feature type="domain" description="Amidohydrolase-related" evidence="2">
    <location>
        <begin position="20"/>
        <end position="339"/>
    </location>
</feature>
<dbReference type="RefSeq" id="WP_150407196.1">
    <property type="nucleotide sequence ID" value="NZ_VXLC01000029.1"/>
</dbReference>
<dbReference type="Gene3D" id="3.20.20.140">
    <property type="entry name" value="Metal-dependent hydrolases"/>
    <property type="match status" value="1"/>
</dbReference>
<dbReference type="InterPro" id="IPR032466">
    <property type="entry name" value="Metal_Hydrolase"/>
</dbReference>
<dbReference type="GO" id="GO:0016787">
    <property type="term" value="F:hydrolase activity"/>
    <property type="evidence" value="ECO:0007669"/>
    <property type="project" value="UniProtKB-KW"/>
</dbReference>
<organism evidence="3 4">
    <name type="scientific">Nocardia colli</name>
    <dbReference type="NCBI Taxonomy" id="2545717"/>
    <lineage>
        <taxon>Bacteria</taxon>
        <taxon>Bacillati</taxon>
        <taxon>Actinomycetota</taxon>
        <taxon>Actinomycetes</taxon>
        <taxon>Mycobacteriales</taxon>
        <taxon>Nocardiaceae</taxon>
        <taxon>Nocardia</taxon>
    </lineage>
</organism>
<proteinExistence type="predicted"/>
<sequence>MHELPWPGESEEKQSRRMIIDVHTHYLPTSYLPMLKTLTAISSTGPAASSTPDARRMLAAMSDEPGMIDQRIDMMDDAGVGRQILSPGSMAPYATESRLAVEAAQMLNDSYCELTRSHPNRFSALVSLPLPHIDASLEEMRRGLDELGMVGVALSCSVFDRSTAESEFEPLYAEMNARGTTLVFHPSQNGICSPFINDYGFTTAAGASLEDTAIVLHLIKRNIPARFPNIKIIIPHLGGLIPMQLARLDGQARTPDLLSPPSATARGLYYDTVGWGSQAALRCACEAFGADHLVPGSDFPALLAVESYQRTFEYIKESRLPDPEIEQILYRNAPALFDLDKTPPQTVPQHPRS</sequence>
<dbReference type="Proteomes" id="UP000323876">
    <property type="component" value="Unassembled WGS sequence"/>
</dbReference>
<dbReference type="InterPro" id="IPR032465">
    <property type="entry name" value="ACMSD"/>
</dbReference>
<dbReference type="SUPFAM" id="SSF51556">
    <property type="entry name" value="Metallo-dependent hydrolases"/>
    <property type="match status" value="1"/>
</dbReference>
<dbReference type="GO" id="GO:0005737">
    <property type="term" value="C:cytoplasm"/>
    <property type="evidence" value="ECO:0007669"/>
    <property type="project" value="TreeGrafter"/>
</dbReference>
<dbReference type="PANTHER" id="PTHR21240:SF28">
    <property type="entry name" value="ISO-OROTATE DECARBOXYLASE (EUROFUNG)"/>
    <property type="match status" value="1"/>
</dbReference>
<comment type="caution">
    <text evidence="3">The sequence shown here is derived from an EMBL/GenBank/DDBJ whole genome shotgun (WGS) entry which is preliminary data.</text>
</comment>
<dbReference type="OrthoDB" id="8673173at2"/>
<reference evidence="3 4" key="1">
    <citation type="submission" date="2019-09" db="EMBL/GenBank/DDBJ databases">
        <authorList>
            <person name="Wang X."/>
        </authorList>
    </citation>
    <scope>NUCLEOTIDE SEQUENCE [LARGE SCALE GENOMIC DNA]</scope>
    <source>
        <strain evidence="3 4">CICC 11023</strain>
    </source>
</reference>
<evidence type="ECO:0000313" key="4">
    <source>
        <dbReference type="Proteomes" id="UP000323876"/>
    </source>
</evidence>
<keyword evidence="3" id="KW-0378">Hydrolase</keyword>
<dbReference type="PANTHER" id="PTHR21240">
    <property type="entry name" value="2-AMINO-3-CARBOXYLMUCONATE-6-SEMIALDEHYDE DECARBOXYLASE"/>
    <property type="match status" value="1"/>
</dbReference>
<dbReference type="GO" id="GO:0019748">
    <property type="term" value="P:secondary metabolic process"/>
    <property type="evidence" value="ECO:0007669"/>
    <property type="project" value="TreeGrafter"/>
</dbReference>
<dbReference type="InterPro" id="IPR006680">
    <property type="entry name" value="Amidohydro-rel"/>
</dbReference>
<evidence type="ECO:0000256" key="1">
    <source>
        <dbReference type="ARBA" id="ARBA00023239"/>
    </source>
</evidence>
<accession>A0A5N0E1F7</accession>
<keyword evidence="1" id="KW-0456">Lyase</keyword>
<dbReference type="GO" id="GO:0016831">
    <property type="term" value="F:carboxy-lyase activity"/>
    <property type="evidence" value="ECO:0007669"/>
    <property type="project" value="InterPro"/>
</dbReference>